<dbReference type="EMBL" id="UINC01011181">
    <property type="protein sequence ID" value="SVA49471.1"/>
    <property type="molecule type" value="Genomic_DNA"/>
</dbReference>
<evidence type="ECO:0000313" key="1">
    <source>
        <dbReference type="EMBL" id="SVA49471.1"/>
    </source>
</evidence>
<proteinExistence type="predicted"/>
<sequence>MKNILARGGIEFLAVFLGIALSLYVDEWREENQIRERLMADYHSIQKDLEIDIPYLERIIVGQTRGYENGMEMIQMLDKEESFNYGQFVKSSLFVTSGSTFFGTKASYQASVSSGRLTYFGIDSLSNEIGKIYEHHYNRLDVNGILLDELNFFKLPDINSGPRYLSEKIKQQNLDKIFSPEYYPGLKDFLILQNSYINKCKWALEQMRKVNALLLYKLNLK</sequence>
<name>A0A381WB08_9ZZZZ</name>
<dbReference type="Pfam" id="PF19578">
    <property type="entry name" value="DUF6090"/>
    <property type="match status" value="1"/>
</dbReference>
<reference evidence="1" key="1">
    <citation type="submission" date="2018-05" db="EMBL/GenBank/DDBJ databases">
        <authorList>
            <person name="Lanie J.A."/>
            <person name="Ng W.-L."/>
            <person name="Kazmierczak K.M."/>
            <person name="Andrzejewski T.M."/>
            <person name="Davidsen T.M."/>
            <person name="Wayne K.J."/>
            <person name="Tettelin H."/>
            <person name="Glass J.I."/>
            <person name="Rusch D."/>
            <person name="Podicherti R."/>
            <person name="Tsui H.-C.T."/>
            <person name="Winkler M.E."/>
        </authorList>
    </citation>
    <scope>NUCLEOTIDE SEQUENCE</scope>
</reference>
<dbReference type="InterPro" id="IPR045749">
    <property type="entry name" value="DUF6090"/>
</dbReference>
<protein>
    <submittedName>
        <fullName evidence="1">Uncharacterized protein</fullName>
    </submittedName>
</protein>
<accession>A0A381WB08</accession>
<organism evidence="1">
    <name type="scientific">marine metagenome</name>
    <dbReference type="NCBI Taxonomy" id="408172"/>
    <lineage>
        <taxon>unclassified sequences</taxon>
        <taxon>metagenomes</taxon>
        <taxon>ecological metagenomes</taxon>
    </lineage>
</organism>
<gene>
    <name evidence="1" type="ORF">METZ01_LOCUS102325</name>
</gene>
<dbReference type="AlphaFoldDB" id="A0A381WB08"/>